<keyword evidence="3" id="KW-1185">Reference proteome</keyword>
<evidence type="ECO:0000256" key="1">
    <source>
        <dbReference type="SAM" id="MobiDB-lite"/>
    </source>
</evidence>
<feature type="compositionally biased region" description="Basic and acidic residues" evidence="1">
    <location>
        <begin position="196"/>
        <end position="210"/>
    </location>
</feature>
<feature type="compositionally biased region" description="Basic and acidic residues" evidence="1">
    <location>
        <begin position="81"/>
        <end position="99"/>
    </location>
</feature>
<organism evidence="2 3">
    <name type="scientific">Dunaliella salina</name>
    <name type="common">Green alga</name>
    <name type="synonym">Protococcus salinus</name>
    <dbReference type="NCBI Taxonomy" id="3046"/>
    <lineage>
        <taxon>Eukaryota</taxon>
        <taxon>Viridiplantae</taxon>
        <taxon>Chlorophyta</taxon>
        <taxon>core chlorophytes</taxon>
        <taxon>Chlorophyceae</taxon>
        <taxon>CS clade</taxon>
        <taxon>Chlamydomonadales</taxon>
        <taxon>Dunaliellaceae</taxon>
        <taxon>Dunaliella</taxon>
    </lineage>
</organism>
<evidence type="ECO:0000313" key="2">
    <source>
        <dbReference type="EMBL" id="KAF5837871.1"/>
    </source>
</evidence>
<feature type="compositionally biased region" description="Basic residues" evidence="1">
    <location>
        <begin position="112"/>
        <end position="157"/>
    </location>
</feature>
<feature type="region of interest" description="Disordered" evidence="1">
    <location>
        <begin position="1"/>
        <end position="32"/>
    </location>
</feature>
<proteinExistence type="predicted"/>
<name>A0ABQ7GTD4_DUNSA</name>
<evidence type="ECO:0000313" key="3">
    <source>
        <dbReference type="Proteomes" id="UP000815325"/>
    </source>
</evidence>
<sequence>MPKGKPGGGSALSGGGQSLGADADDPSEFRAFSDGMTDVTYHTPAWHKARVEALMAPRVTYEDWKLKQKEAEGKMAAVAENEEKNMREYRAMLDADRAKRLSRGTNHPKEEHKKKKSKNKEKDKKKDKRGKHTKKDKKEKDRKKRDKKSKHKKRRRSSSSSSSSSSDDDSTSSSSSSSEDERSSKKRKSGSTTYKRGKDEPVRLSEFLRS</sequence>
<accession>A0ABQ7GTD4</accession>
<dbReference type="PANTHER" id="PTHR36021:SF1">
    <property type="entry name" value="COREPRESSOR"/>
    <property type="match status" value="1"/>
</dbReference>
<feature type="compositionally biased region" description="Gly residues" evidence="1">
    <location>
        <begin position="1"/>
        <end position="18"/>
    </location>
</feature>
<dbReference type="PANTHER" id="PTHR36021">
    <property type="entry name" value="COREPRESSOR"/>
    <property type="match status" value="1"/>
</dbReference>
<comment type="caution">
    <text evidence="2">The sequence shown here is derived from an EMBL/GenBank/DDBJ whole genome shotgun (WGS) entry which is preliminary data.</text>
</comment>
<dbReference type="EMBL" id="MU069600">
    <property type="protein sequence ID" value="KAF5837871.1"/>
    <property type="molecule type" value="Genomic_DNA"/>
</dbReference>
<gene>
    <name evidence="2" type="ORF">DUNSADRAFT_3764</name>
</gene>
<protein>
    <submittedName>
        <fullName evidence="2">Uncharacterized protein</fullName>
    </submittedName>
</protein>
<dbReference type="Proteomes" id="UP000815325">
    <property type="component" value="Unassembled WGS sequence"/>
</dbReference>
<reference evidence="2" key="1">
    <citation type="submission" date="2017-08" db="EMBL/GenBank/DDBJ databases">
        <authorList>
            <person name="Polle J.E."/>
            <person name="Barry K."/>
            <person name="Cushman J."/>
            <person name="Schmutz J."/>
            <person name="Tran D."/>
            <person name="Hathwaick L.T."/>
            <person name="Yim W.C."/>
            <person name="Jenkins J."/>
            <person name="Mckie-Krisberg Z.M."/>
            <person name="Prochnik S."/>
            <person name="Lindquist E."/>
            <person name="Dockter R.B."/>
            <person name="Adam C."/>
            <person name="Molina H."/>
            <person name="Bunkerborg J."/>
            <person name="Jin E."/>
            <person name="Buchheim M."/>
            <person name="Magnuson J."/>
        </authorList>
    </citation>
    <scope>NUCLEOTIDE SEQUENCE</scope>
    <source>
        <strain evidence="2">CCAP 19/18</strain>
    </source>
</reference>
<feature type="region of interest" description="Disordered" evidence="1">
    <location>
        <begin position="70"/>
        <end position="210"/>
    </location>
</feature>
<feature type="compositionally biased region" description="Low complexity" evidence="1">
    <location>
        <begin position="158"/>
        <end position="177"/>
    </location>
</feature>